<feature type="coiled-coil region" evidence="1">
    <location>
        <begin position="700"/>
        <end position="748"/>
    </location>
</feature>
<feature type="coiled-coil region" evidence="1">
    <location>
        <begin position="474"/>
        <end position="523"/>
    </location>
</feature>
<feature type="coiled-coil region" evidence="1">
    <location>
        <begin position="347"/>
        <end position="425"/>
    </location>
</feature>
<dbReference type="EMBL" id="DRGY01000057">
    <property type="protein sequence ID" value="HEA52167.1"/>
    <property type="molecule type" value="Genomic_DNA"/>
</dbReference>
<evidence type="ECO:0000256" key="2">
    <source>
        <dbReference type="SAM" id="MobiDB-lite"/>
    </source>
</evidence>
<evidence type="ECO:0000256" key="1">
    <source>
        <dbReference type="SAM" id="Coils"/>
    </source>
</evidence>
<dbReference type="InterPro" id="IPR038729">
    <property type="entry name" value="Rad50/SbcC_AAA"/>
</dbReference>
<feature type="region of interest" description="Disordered" evidence="2">
    <location>
        <begin position="298"/>
        <end position="323"/>
    </location>
</feature>
<feature type="coiled-coil region" evidence="1">
    <location>
        <begin position="569"/>
        <end position="596"/>
    </location>
</feature>
<feature type="compositionally biased region" description="Basic and acidic residues" evidence="2">
    <location>
        <begin position="303"/>
        <end position="322"/>
    </location>
</feature>
<keyword evidence="1" id="KW-0175">Coiled coil</keyword>
<dbReference type="RefSeq" id="WP_304100959.1">
    <property type="nucleotide sequence ID" value="NZ_DRGY01000057.1"/>
</dbReference>
<reference evidence="4" key="1">
    <citation type="journal article" date="2020" name="mSystems">
        <title>Genome- and Community-Level Interaction Insights into Carbon Utilization and Element Cycling Functions of Hydrothermarchaeota in Hydrothermal Sediment.</title>
        <authorList>
            <person name="Zhou Z."/>
            <person name="Liu Y."/>
            <person name="Xu W."/>
            <person name="Pan J."/>
            <person name="Luo Z.H."/>
            <person name="Li M."/>
        </authorList>
    </citation>
    <scope>NUCLEOTIDE SEQUENCE [LARGE SCALE GENOMIC DNA]</scope>
    <source>
        <strain evidence="4">HyVt-357</strain>
    </source>
</reference>
<accession>A0A831R3C9</accession>
<evidence type="ECO:0000313" key="4">
    <source>
        <dbReference type="EMBL" id="HEA52167.1"/>
    </source>
</evidence>
<dbReference type="SUPFAM" id="SSF52540">
    <property type="entry name" value="P-loop containing nucleoside triphosphate hydrolases"/>
    <property type="match status" value="1"/>
</dbReference>
<proteinExistence type="predicted"/>
<gene>
    <name evidence="4" type="ORF">ENI00_07560</name>
</gene>
<dbReference type="Pfam" id="PF13476">
    <property type="entry name" value="AAA_23"/>
    <property type="match status" value="1"/>
</dbReference>
<dbReference type="InterPro" id="IPR027417">
    <property type="entry name" value="P-loop_NTPase"/>
</dbReference>
<name>A0A831R3C9_9GAMM</name>
<organism evidence="4">
    <name type="scientific">Marinobacter antarcticus</name>
    <dbReference type="NCBI Taxonomy" id="564117"/>
    <lineage>
        <taxon>Bacteria</taxon>
        <taxon>Pseudomonadati</taxon>
        <taxon>Pseudomonadota</taxon>
        <taxon>Gammaproteobacteria</taxon>
        <taxon>Pseudomonadales</taxon>
        <taxon>Marinobacteraceae</taxon>
        <taxon>Marinobacter</taxon>
    </lineage>
</organism>
<dbReference type="PANTHER" id="PTHR41259:SF1">
    <property type="entry name" value="DOUBLE-STRAND BREAK REPAIR RAD50 ATPASE, PUTATIVE-RELATED"/>
    <property type="match status" value="1"/>
</dbReference>
<dbReference type="Gene3D" id="3.40.50.300">
    <property type="entry name" value="P-loop containing nucleotide triphosphate hydrolases"/>
    <property type="match status" value="2"/>
</dbReference>
<dbReference type="Proteomes" id="UP000885748">
    <property type="component" value="Unassembled WGS sequence"/>
</dbReference>
<sequence length="889" mass="100120">MKLQRLRVQQFRQFRQGIELDGLTPGINLIHGPNESGKSTLVRAIRAAFFERYRSKSAEDLAPWGDTSAAPTVELVFNHKGQRWQLDKRFLKRHRCDLLIDGQAFSGEEAEEKLAELLGYQFPKKGASKEEHWGIPGLLWVEQGTGQDIEKAVQHAGGHLKSALNNLVGDIASSGGDDVIEAVEQQRQELLTATGKPRGDYLSLAGARETLQQQVSDLQARVEQYGAQVDRLGALTNEHSQAERERPWVAARNSMQHAEAKYREVEALQEQQNRGRDSLSQLQQNLTLLQQNQAHWRSQNEQLEQRHQSYERARKERDREELASPELANVVNSARSQYQLANGAVQQANLRDKRERLQKDCTRLEAELDKLKQSQEKAKGIQASLDAAREQKQQNQIDANGLHRLKQTQRELDDATIRIQTVATRVTWNLNSGKSLALDGRSMEGQGEKLLLEPGVIEIPGVGNLGIQPGGDDLASLRRKLERLEQSVAQQLGALAVESVEAAEGKQGRLQDAEAQIQRFEELLKSLAPNGRDQLNSMTSDSESELHARNAEFGALPAEQAGDGDVKPLNLVESELKQAEERLADAETRQKNQETLLLKARHTCDAAQREWQRIQSELNSPERQQQIEKLARDVAAVVKQQTELESSLKEREAKISAARPDLLTQDIERFRATAEHQEAAQHKRALELSDIRARLEAWGAEGLEEERNERVAELEHVKRRYLELDRRAKALDLLLNLLKEKRQALTRRLQAPLQKHLDHYLSVLFPDASLEVDENLMPGTFSRGSELGRMAELSFGAREQMGLISRLAYADLLQEAGRPTLIILDDTLVHSDAERLEGMKRILFDAATRHQILLFTCHPENWRDLGVEPRDLEALKLHDGVGKLHGGAG</sequence>
<dbReference type="AlphaFoldDB" id="A0A831R3C9"/>
<dbReference type="PANTHER" id="PTHR41259">
    <property type="entry name" value="DOUBLE-STRAND BREAK REPAIR RAD50 ATPASE, PUTATIVE-RELATED"/>
    <property type="match status" value="1"/>
</dbReference>
<feature type="domain" description="Rad50/SbcC-type AAA" evidence="3">
    <location>
        <begin position="5"/>
        <end position="309"/>
    </location>
</feature>
<comment type="caution">
    <text evidence="4">The sequence shown here is derived from an EMBL/GenBank/DDBJ whole genome shotgun (WGS) entry which is preliminary data.</text>
</comment>
<protein>
    <submittedName>
        <fullName evidence="4">GTP-binding protein</fullName>
    </submittedName>
</protein>
<evidence type="ECO:0000259" key="3">
    <source>
        <dbReference type="Pfam" id="PF13476"/>
    </source>
</evidence>